<dbReference type="InterPro" id="IPR017907">
    <property type="entry name" value="Znf_RING_CS"/>
</dbReference>
<feature type="compositionally biased region" description="Polar residues" evidence="7">
    <location>
        <begin position="1088"/>
        <end position="1102"/>
    </location>
</feature>
<dbReference type="InterPro" id="IPR018957">
    <property type="entry name" value="Znf_C3HC4_RING-type"/>
</dbReference>
<dbReference type="InterPro" id="IPR013083">
    <property type="entry name" value="Znf_RING/FYVE/PHD"/>
</dbReference>
<accession>A0A815YS41</accession>
<dbReference type="SMART" id="SM00184">
    <property type="entry name" value="RING"/>
    <property type="match status" value="3"/>
</dbReference>
<dbReference type="SUPFAM" id="SSF50978">
    <property type="entry name" value="WD40 repeat-like"/>
    <property type="match status" value="1"/>
</dbReference>
<evidence type="ECO:0000256" key="6">
    <source>
        <dbReference type="SAM" id="Coils"/>
    </source>
</evidence>
<evidence type="ECO:0000313" key="10">
    <source>
        <dbReference type="Proteomes" id="UP000663855"/>
    </source>
</evidence>
<evidence type="ECO:0000256" key="4">
    <source>
        <dbReference type="ARBA" id="ARBA00022833"/>
    </source>
</evidence>
<feature type="region of interest" description="Disordered" evidence="7">
    <location>
        <begin position="1088"/>
        <end position="1115"/>
    </location>
</feature>
<evidence type="ECO:0000256" key="2">
    <source>
        <dbReference type="ARBA" id="ARBA00022723"/>
    </source>
</evidence>
<organism evidence="9 10">
    <name type="scientific">Rotaria magnacalcarata</name>
    <dbReference type="NCBI Taxonomy" id="392030"/>
    <lineage>
        <taxon>Eukaryota</taxon>
        <taxon>Metazoa</taxon>
        <taxon>Spiralia</taxon>
        <taxon>Gnathifera</taxon>
        <taxon>Rotifera</taxon>
        <taxon>Eurotatoria</taxon>
        <taxon>Bdelloidea</taxon>
        <taxon>Philodinida</taxon>
        <taxon>Philodinidae</taxon>
        <taxon>Rotaria</taxon>
    </lineage>
</organism>
<dbReference type="PROSITE" id="PS50089">
    <property type="entry name" value="ZF_RING_2"/>
    <property type="match status" value="1"/>
</dbReference>
<dbReference type="InterPro" id="IPR036322">
    <property type="entry name" value="WD40_repeat_dom_sf"/>
</dbReference>
<dbReference type="CDD" id="cd16449">
    <property type="entry name" value="RING-HC"/>
    <property type="match status" value="1"/>
</dbReference>
<name>A0A815YS41_9BILA</name>
<dbReference type="Proteomes" id="UP000663855">
    <property type="component" value="Unassembled WGS sequence"/>
</dbReference>
<dbReference type="PANTHER" id="PTHR24103">
    <property type="entry name" value="E3 UBIQUITIN-PROTEIN LIGASE TRIM"/>
    <property type="match status" value="1"/>
</dbReference>
<dbReference type="PROSITE" id="PS00518">
    <property type="entry name" value="ZF_RING_1"/>
    <property type="match status" value="1"/>
</dbReference>
<feature type="region of interest" description="Disordered" evidence="7">
    <location>
        <begin position="86"/>
        <end position="110"/>
    </location>
</feature>
<comment type="similarity">
    <text evidence="1">Belongs to the TRIM/RBCC family.</text>
</comment>
<protein>
    <recommendedName>
        <fullName evidence="8">RING-type domain-containing protein</fullName>
    </recommendedName>
</protein>
<evidence type="ECO:0000313" key="9">
    <source>
        <dbReference type="EMBL" id="CAF1574650.1"/>
    </source>
</evidence>
<evidence type="ECO:0000256" key="7">
    <source>
        <dbReference type="SAM" id="MobiDB-lite"/>
    </source>
</evidence>
<evidence type="ECO:0000256" key="3">
    <source>
        <dbReference type="ARBA" id="ARBA00022771"/>
    </source>
</evidence>
<dbReference type="Pfam" id="PF00097">
    <property type="entry name" value="zf-C3HC4"/>
    <property type="match status" value="1"/>
</dbReference>
<dbReference type="GO" id="GO:0008270">
    <property type="term" value="F:zinc ion binding"/>
    <property type="evidence" value="ECO:0007669"/>
    <property type="project" value="UniProtKB-KW"/>
</dbReference>
<keyword evidence="2" id="KW-0479">Metal-binding</keyword>
<dbReference type="SUPFAM" id="SSF57850">
    <property type="entry name" value="RING/U-box"/>
    <property type="match status" value="2"/>
</dbReference>
<proteinExistence type="inferred from homology"/>
<dbReference type="InterPro" id="IPR001841">
    <property type="entry name" value="Znf_RING"/>
</dbReference>
<evidence type="ECO:0000256" key="1">
    <source>
        <dbReference type="ARBA" id="ARBA00008518"/>
    </source>
</evidence>
<feature type="region of interest" description="Disordered" evidence="7">
    <location>
        <begin position="126"/>
        <end position="149"/>
    </location>
</feature>
<sequence>MINAKLVTCGLCQNYYSDPRQIPCSHSFCFDCISGRFDEESLQLQCPVCEKLHQYKSLEEFHNRCMRDGFLATMVTQFKRTQSRLSQTPSVLSSRPPSTFSHMSPFTSSTPIPRTRTQEIYLNNHAQSSSECSTPSVINQPRSSSISQQPTTRPLIAKCQSCNIRGDLIVCNHCDNVICIKCADEHQSVINSDVKREWDLCKTQFQAVNDQSIRFDQMEEEAINKARSLQTFISKKSDQLIQTVENQKNTYIDTIEKYLWTYKQSFVHEQLVDEYESIDKRVEDLLNKSTDATSDKVDDFLFEIEHLESRLDNLNKILDSNQIKFPLLTLPEEINTSSLFGTLEFIPLNSNVSTTSDPCSLPMTNGYNHSQTKSEEQDYVFVDSSSNHFPKSFLSSAIEQISSLSSNSPTPNKKLLWQIDYFSVPYYVRTYENQLFICDKYGSLAIYKLNKSNDIRQKPSLVREIKLFKDYPTLPATDEDQTIIDSFVVYKLWIIVFKRKKNELHGTIYLFTHDGKLIQNGKCIHNHPSRELTIDTERNILWSLDQKQLCLFYYDLPDTKPNNPEEYFHNRCSHVQFSKPFAPIHISVNKNVLAVLDKNRQAVHVYDKRTREELYEHVNIYGNSTHFCWDMALFSDNSLLIKLDEMSSLKSGPSKHIYLQLDITKKNNILGIIEETDAYGMMITSTDEILIGSIMACYLPDHLVRCLICKNLFSDARRLRCGCVYCYSCCLQLIKNNTLYCRCSSIHRFNSQEELEKSLVIDNVVNDLVRQHIKQKQNSTKKVVDYDSISISSQRTEQDTNPNDQHASISVVSSSLPSTLRKQVAVAQPPCTICKKKSNMIILCEHCKSDICEFCMEKHYQIISDMLSDKWIQCKEKFNQINSHVALSHKNKTIAVSKLDAIRKTIEERSKNLKHIIDSHRQTLSNHIDNHIQNMEQIIKSNDVFNEYESVKNRLPKILQEETNTSNLVSFLEETDTLLQQLIERNKKLKELETKIPYLSQPDSISINLSQLIGELKLDDSSSREGLSSSTTALGVDNNHNAYCNYNSVPSLMSTKPEQTRFPRRMRSSFRSRGGRGGNQHLSHLSEFYTQNKSNPRNSRFNGSYRSRGRAYSRSHPAPFRSTEYDFNIVPNNQYRWSLDFKEIPYFLAVLDNRNRARLPDARSHHKHPCMLFIADDYGRIGVYSLPQPTNNVQLPSIIGTGELFPKNSRLLMESFTVYEFAIVVYVRRFEQRSNEIEHSKLIKAGLPIMKGEQDEEIVLDFFEEDFEPTSMIQSNESIGLIDSEHDSYRLYAKDDQFRLITTYQNAHNQQWKLTNGVIFKDNRTLLKFIEDKSYDVDDSNARNNRNTFHNSPRRCLIELTPDGQEKRQIQADTLYSMVLGSNDELILGFAIRGDHGVIHCY</sequence>
<dbReference type="InterPro" id="IPR050143">
    <property type="entry name" value="TRIM/RBCC"/>
</dbReference>
<evidence type="ECO:0000259" key="8">
    <source>
        <dbReference type="PROSITE" id="PS50089"/>
    </source>
</evidence>
<dbReference type="Gene3D" id="3.30.40.10">
    <property type="entry name" value="Zinc/RING finger domain, C3HC4 (zinc finger)"/>
    <property type="match status" value="2"/>
</dbReference>
<reference evidence="9" key="1">
    <citation type="submission" date="2021-02" db="EMBL/GenBank/DDBJ databases">
        <authorList>
            <person name="Nowell W R."/>
        </authorList>
    </citation>
    <scope>NUCLEOTIDE SEQUENCE</scope>
</reference>
<evidence type="ECO:0000256" key="5">
    <source>
        <dbReference type="PROSITE-ProRule" id="PRU00175"/>
    </source>
</evidence>
<dbReference type="EMBL" id="CAJNOV010015499">
    <property type="protein sequence ID" value="CAF1574650.1"/>
    <property type="molecule type" value="Genomic_DNA"/>
</dbReference>
<comment type="caution">
    <text evidence="9">The sequence shown here is derived from an EMBL/GenBank/DDBJ whole genome shotgun (WGS) entry which is preliminary data.</text>
</comment>
<feature type="coiled-coil region" evidence="6">
    <location>
        <begin position="268"/>
        <end position="324"/>
    </location>
</feature>
<keyword evidence="4" id="KW-0862">Zinc</keyword>
<feature type="domain" description="RING-type" evidence="8">
    <location>
        <begin position="9"/>
        <end position="50"/>
    </location>
</feature>
<keyword evidence="3 5" id="KW-0863">Zinc-finger</keyword>
<keyword evidence="6" id="KW-0175">Coiled coil</keyword>
<gene>
    <name evidence="9" type="ORF">CJN711_LOCUS32298</name>
</gene>